<feature type="transmembrane region" description="Helical" evidence="7">
    <location>
        <begin position="552"/>
        <end position="570"/>
    </location>
</feature>
<dbReference type="PhylomeDB" id="Q16UM1"/>
<dbReference type="GO" id="GO:0005886">
    <property type="term" value="C:plasma membrane"/>
    <property type="evidence" value="ECO:0007669"/>
    <property type="project" value="TreeGrafter"/>
</dbReference>
<reference evidence="8" key="2">
    <citation type="journal article" date="2007" name="Science">
        <title>Genome sequence of Aedes aegypti, a major arbovirus vector.</title>
        <authorList>
            <person name="Nene V."/>
            <person name="Wortman J.R."/>
            <person name="Lawson D."/>
            <person name="Haas B."/>
            <person name="Kodira C."/>
            <person name="Tu Z.J."/>
            <person name="Loftus B."/>
            <person name="Xi Z."/>
            <person name="Megy K."/>
            <person name="Grabherr M."/>
            <person name="Ren Q."/>
            <person name="Zdobnov E.M."/>
            <person name="Lobo N.F."/>
            <person name="Campbell K.S."/>
            <person name="Brown S.E."/>
            <person name="Bonaldo M.F."/>
            <person name="Zhu J."/>
            <person name="Sinkins S.P."/>
            <person name="Hogenkamp D.G."/>
            <person name="Amedeo P."/>
            <person name="Arensburger P."/>
            <person name="Atkinson P.W."/>
            <person name="Bidwell S."/>
            <person name="Biedler J."/>
            <person name="Birney E."/>
            <person name="Bruggner R.V."/>
            <person name="Costas J."/>
            <person name="Coy M.R."/>
            <person name="Crabtree J."/>
            <person name="Crawford M."/>
            <person name="Debruyn B."/>
            <person name="Decaprio D."/>
            <person name="Eiglmeier K."/>
            <person name="Eisenstadt E."/>
            <person name="El-Dorry H."/>
            <person name="Gelbart W.M."/>
            <person name="Gomes S.L."/>
            <person name="Hammond M."/>
            <person name="Hannick L.I."/>
            <person name="Hogan J.R."/>
            <person name="Holmes M.H."/>
            <person name="Jaffe D."/>
            <person name="Johnston J.S."/>
            <person name="Kennedy R.C."/>
            <person name="Koo H."/>
            <person name="Kravitz S."/>
            <person name="Kriventseva E.V."/>
            <person name="Kulp D."/>
            <person name="Labutti K."/>
            <person name="Lee E."/>
            <person name="Li S."/>
            <person name="Lovin D.D."/>
            <person name="Mao C."/>
            <person name="Mauceli E."/>
            <person name="Menck C.F."/>
            <person name="Miller J.R."/>
            <person name="Montgomery P."/>
            <person name="Mori A."/>
            <person name="Nascimento A.L."/>
            <person name="Naveira H.F."/>
            <person name="Nusbaum C."/>
            <person name="O'leary S."/>
            <person name="Orvis J."/>
            <person name="Pertea M."/>
            <person name="Quesneville H."/>
            <person name="Reidenbach K.R."/>
            <person name="Rogers Y.H."/>
            <person name="Roth C.W."/>
            <person name="Schneider J.R."/>
            <person name="Schatz M."/>
            <person name="Shumway M."/>
            <person name="Stanke M."/>
            <person name="Stinson E.O."/>
            <person name="Tubio J.M."/>
            <person name="Vanzee J.P."/>
            <person name="Verjovski-Almeida S."/>
            <person name="Werner D."/>
            <person name="White O."/>
            <person name="Wyder S."/>
            <person name="Zeng Q."/>
            <person name="Zhao Q."/>
            <person name="Zhao Y."/>
            <person name="Hill C.A."/>
            <person name="Raikhel A.S."/>
            <person name="Soares M.B."/>
            <person name="Knudson D.L."/>
            <person name="Lee N.H."/>
            <person name="Galagan J."/>
            <person name="Salzberg S.L."/>
            <person name="Paulsen I.T."/>
            <person name="Dimopoulos G."/>
            <person name="Collins F.H."/>
            <person name="Birren B."/>
            <person name="Fraser-Liggett C.M."/>
            <person name="Severson D.W."/>
        </authorList>
    </citation>
    <scope>NUCLEOTIDE SEQUENCE [LARGE SCALE GENOMIC DNA]</scope>
    <source>
        <strain evidence="8">Liverpool</strain>
    </source>
</reference>
<evidence type="ECO:0000313" key="9">
    <source>
        <dbReference type="Proteomes" id="UP000682892"/>
    </source>
</evidence>
<feature type="transmembrane region" description="Helical" evidence="7">
    <location>
        <begin position="81"/>
        <end position="109"/>
    </location>
</feature>
<dbReference type="eggNOG" id="KOG1281">
    <property type="taxonomic scope" value="Eukaryota"/>
</dbReference>
<keyword evidence="6 7" id="KW-0472">Membrane</keyword>
<gene>
    <name evidence="8" type="ORF">AaeL_AAEL009856</name>
</gene>
<proteinExistence type="inferred from homology"/>
<dbReference type="Pfam" id="PF00939">
    <property type="entry name" value="Na_sulph_symp"/>
    <property type="match status" value="1"/>
</dbReference>
<dbReference type="PROSITE" id="PS01271">
    <property type="entry name" value="NA_SULFATE"/>
    <property type="match status" value="1"/>
</dbReference>
<comment type="similarity">
    <text evidence="2">Belongs to the SLC13A/DASS transporter (TC 2.A.47) family. NADC subfamily.</text>
</comment>
<dbReference type="OMA" id="LMGIWWM"/>
<dbReference type="VEuPathDB" id="VectorBase:AAEL020112"/>
<feature type="transmembrane region" description="Helical" evidence="7">
    <location>
        <begin position="236"/>
        <end position="263"/>
    </location>
</feature>
<dbReference type="EMBL" id="CH477618">
    <property type="protein sequence ID" value="EAT38222.1"/>
    <property type="molecule type" value="Genomic_DNA"/>
</dbReference>
<feature type="transmembrane region" description="Helical" evidence="7">
    <location>
        <begin position="283"/>
        <end position="301"/>
    </location>
</feature>
<feature type="transmembrane region" description="Helical" evidence="7">
    <location>
        <begin position="129"/>
        <end position="147"/>
    </location>
</feature>
<evidence type="ECO:0000313" key="8">
    <source>
        <dbReference type="EMBL" id="EAT38222.1"/>
    </source>
</evidence>
<protein>
    <submittedName>
        <fullName evidence="8">AAEL009856-PA</fullName>
    </submittedName>
</protein>
<dbReference type="HOGENOM" id="CLU_005170_9_2_1"/>
<sequence length="599" mass="66616">MMITDSPEATYFQISDVLRFHFLYYKLHYFHSKSDDDSQLGYSQRTLLFLKVYWKSLFVLLVPTVAALLFAVDSSPAFRCLYVVIVMSLLWVTEALPLPVTSMLPIVLFPLMGILSTGKTCTVYMKEPIIMFIGGIVLALAIEYCNLHKRVALKVIALIGCSQRRLHFGLIVVTMFLSMWISNTAAVAMMCPIVQAVLLELESVRLFLNSIAFEVKSDNCNKLFDFRRKKPSQTTLCYFLGTAYASSIGGCGTIVGSGTNLTFKGLYENRFPHAPGIDFPDFMFFNVPLMLLNVVLVWIYLQWHFMGLFRPNSEQAKHSEIGREGEAVAKRVIETRYKEMGPMTSHEISVAFLFILSIVLFFTRSPGFVRGWSDIFPGVKIKDGTPAMLIVIALFIVPADWRWLNYFRKNSGPLPKEPSQALITWKYVNQKVHWSLIFLLGGGFALAEAGQVSGMSALLGKSLSGLQSLPPLALLFVVCLAAQVLTEFTSNVAICNILLPVLAEMALVIKTHPLYLMLPAAMSCSFAFHMPVGTPPNAIVAGVGRIAIKDMALAGIGPTIITLVVMWLGFPTWGSIVYPEINTFPDWAVLDAVNSTIHH</sequence>
<dbReference type="GO" id="GO:0015141">
    <property type="term" value="F:succinate transmembrane transporter activity"/>
    <property type="evidence" value="ECO:0007669"/>
    <property type="project" value="TreeGrafter"/>
</dbReference>
<evidence type="ECO:0000256" key="3">
    <source>
        <dbReference type="ARBA" id="ARBA00022448"/>
    </source>
</evidence>
<dbReference type="PaxDb" id="7159-AAEL009856-PA"/>
<feature type="transmembrane region" description="Helical" evidence="7">
    <location>
        <begin position="196"/>
        <end position="215"/>
    </location>
</feature>
<keyword evidence="3" id="KW-0813">Transport</keyword>
<feature type="transmembrane region" description="Helical" evidence="7">
    <location>
        <begin position="432"/>
        <end position="452"/>
    </location>
</feature>
<dbReference type="PANTHER" id="PTHR10283:SF82">
    <property type="entry name" value="SOLUTE CARRIER FAMILY 13 MEMBER 2"/>
    <property type="match status" value="1"/>
</dbReference>
<dbReference type="Proteomes" id="UP000682892">
    <property type="component" value="Unassembled WGS sequence"/>
</dbReference>
<evidence type="ECO:0000256" key="7">
    <source>
        <dbReference type="SAM" id="Phobius"/>
    </source>
</evidence>
<keyword evidence="5 7" id="KW-1133">Transmembrane helix</keyword>
<dbReference type="STRING" id="7159.Q16UM1"/>
<reference evidence="8" key="1">
    <citation type="submission" date="2005-10" db="EMBL/GenBank/DDBJ databases">
        <authorList>
            <person name="Loftus B.J."/>
            <person name="Nene V.M."/>
            <person name="Hannick L.I."/>
            <person name="Bidwell S."/>
            <person name="Haas B."/>
            <person name="Amedeo P."/>
            <person name="Orvis J."/>
            <person name="Wortman J.R."/>
            <person name="White O.R."/>
            <person name="Salzberg S."/>
            <person name="Shumway M."/>
            <person name="Koo H."/>
            <person name="Zhao Y."/>
            <person name="Holmes M."/>
            <person name="Miller J."/>
            <person name="Schatz M."/>
            <person name="Pop M."/>
            <person name="Pai G."/>
            <person name="Utterback T."/>
            <person name="Rogers Y.-H."/>
            <person name="Kravitz S."/>
            <person name="Fraser C.M."/>
        </authorList>
    </citation>
    <scope>NUCLEOTIDE SEQUENCE</scope>
    <source>
        <strain evidence="8">Liverpool</strain>
    </source>
</reference>
<comment type="subcellular location">
    <subcellularLocation>
        <location evidence="1">Membrane</location>
        <topology evidence="1">Multi-pass membrane protein</topology>
    </subcellularLocation>
</comment>
<dbReference type="GO" id="GO:0015137">
    <property type="term" value="F:citrate transmembrane transporter activity"/>
    <property type="evidence" value="ECO:0007669"/>
    <property type="project" value="TreeGrafter"/>
</dbReference>
<keyword evidence="4 7" id="KW-0812">Transmembrane</keyword>
<reference evidence="8" key="3">
    <citation type="submission" date="2012-09" db="EMBL/GenBank/DDBJ databases">
        <authorList>
            <consortium name="VectorBase"/>
        </authorList>
    </citation>
    <scope>NUCLEOTIDE SEQUENCE</scope>
    <source>
        <strain evidence="8">Liverpool</strain>
    </source>
</reference>
<evidence type="ECO:0000256" key="4">
    <source>
        <dbReference type="ARBA" id="ARBA00022692"/>
    </source>
</evidence>
<dbReference type="InterPro" id="IPR031312">
    <property type="entry name" value="Na/sul_symport_CS"/>
</dbReference>
<evidence type="ECO:0000256" key="5">
    <source>
        <dbReference type="ARBA" id="ARBA00022989"/>
    </source>
</evidence>
<name>Q16UM1_AEDAE</name>
<organism evidence="8 9">
    <name type="scientific">Aedes aegypti</name>
    <name type="common">Yellowfever mosquito</name>
    <name type="synonym">Culex aegypti</name>
    <dbReference type="NCBI Taxonomy" id="7159"/>
    <lineage>
        <taxon>Eukaryota</taxon>
        <taxon>Metazoa</taxon>
        <taxon>Ecdysozoa</taxon>
        <taxon>Arthropoda</taxon>
        <taxon>Hexapoda</taxon>
        <taxon>Insecta</taxon>
        <taxon>Pterygota</taxon>
        <taxon>Neoptera</taxon>
        <taxon>Endopterygota</taxon>
        <taxon>Diptera</taxon>
        <taxon>Nematocera</taxon>
        <taxon>Culicoidea</taxon>
        <taxon>Culicidae</taxon>
        <taxon>Culicinae</taxon>
        <taxon>Aedini</taxon>
        <taxon>Aedes</taxon>
        <taxon>Stegomyia</taxon>
    </lineage>
</organism>
<dbReference type="CDD" id="cd01115">
    <property type="entry name" value="SLC13_permease"/>
    <property type="match status" value="1"/>
</dbReference>
<feature type="transmembrane region" description="Helical" evidence="7">
    <location>
        <begin position="168"/>
        <end position="190"/>
    </location>
</feature>
<feature type="transmembrane region" description="Helical" evidence="7">
    <location>
        <begin position="472"/>
        <end position="502"/>
    </location>
</feature>
<feature type="transmembrane region" description="Helical" evidence="7">
    <location>
        <begin position="52"/>
        <end position="72"/>
    </location>
</feature>
<evidence type="ECO:0000256" key="1">
    <source>
        <dbReference type="ARBA" id="ARBA00004141"/>
    </source>
</evidence>
<evidence type="ECO:0000256" key="2">
    <source>
        <dbReference type="ARBA" id="ARBA00006772"/>
    </source>
</evidence>
<dbReference type="InterPro" id="IPR001898">
    <property type="entry name" value="SLC13A/DASS"/>
</dbReference>
<evidence type="ECO:0000256" key="6">
    <source>
        <dbReference type="ARBA" id="ARBA00023136"/>
    </source>
</evidence>
<feature type="transmembrane region" description="Helical" evidence="7">
    <location>
        <begin position="385"/>
        <end position="404"/>
    </location>
</feature>
<accession>Q16UM1</accession>
<dbReference type="PANTHER" id="PTHR10283">
    <property type="entry name" value="SOLUTE CARRIER FAMILY 13 MEMBER"/>
    <property type="match status" value="1"/>
</dbReference>
<feature type="transmembrane region" description="Helical" evidence="7">
    <location>
        <begin position="348"/>
        <end position="365"/>
    </location>
</feature>
<dbReference type="AlphaFoldDB" id="Q16UM1"/>